<accession>A0A0U5H4D6</accession>
<dbReference type="KEGG" id="hhb:Hhub_4048"/>
<keyword evidence="1" id="KW-0472">Membrane</keyword>
<evidence type="ECO:0000256" key="1">
    <source>
        <dbReference type="SAM" id="Phobius"/>
    </source>
</evidence>
<sequence>MKLATVAANLVGLALLAVSGVAALAVVAMAAVSLLDGLTGARFAALWFTAGLALTAGFCGYVLRKFAAGNVIPLDYDISVAFRGGQGGL</sequence>
<keyword evidence="1" id="KW-0812">Transmembrane</keyword>
<dbReference type="GeneID" id="26660399"/>
<keyword evidence="3" id="KW-1185">Reference proteome</keyword>
<feature type="transmembrane region" description="Helical" evidence="1">
    <location>
        <begin position="40"/>
        <end position="63"/>
    </location>
</feature>
<evidence type="ECO:0000313" key="2">
    <source>
        <dbReference type="EMBL" id="CQH63336.1"/>
    </source>
</evidence>
<dbReference type="Proteomes" id="UP000066737">
    <property type="component" value="Plasmid pSTJ001"/>
</dbReference>
<dbReference type="AlphaFoldDB" id="A0A0U5H4D6"/>
<evidence type="ECO:0000313" key="3">
    <source>
        <dbReference type="Proteomes" id="UP000066737"/>
    </source>
</evidence>
<keyword evidence="1" id="KW-1133">Transmembrane helix</keyword>
<organism evidence="2 3">
    <name type="scientific">Halobacterium hubeiense</name>
    <dbReference type="NCBI Taxonomy" id="1407499"/>
    <lineage>
        <taxon>Archaea</taxon>
        <taxon>Methanobacteriati</taxon>
        <taxon>Methanobacteriota</taxon>
        <taxon>Stenosarchaea group</taxon>
        <taxon>Halobacteria</taxon>
        <taxon>Halobacteriales</taxon>
        <taxon>Halobacteriaceae</taxon>
        <taxon>Halobacterium</taxon>
    </lineage>
</organism>
<protein>
    <submittedName>
        <fullName evidence="2">Uncharacterized protein</fullName>
    </submittedName>
</protein>
<geneLocation type="plasmid" evidence="3">
    <name>pSTJ001</name>
</geneLocation>
<proteinExistence type="predicted"/>
<reference evidence="3" key="1">
    <citation type="journal article" date="2016" name="Environ. Microbiol.">
        <title>The complete genome of a viable archaeum isolated from 123-million-year-old rock salt.</title>
        <authorList>
            <person name="Jaakkola S.T."/>
            <person name="Pfeiffer F."/>
            <person name="Ravantti J.J."/>
            <person name="Guo Q."/>
            <person name="Liu Y."/>
            <person name="Chen X."/>
            <person name="Ma H."/>
            <person name="Yang C."/>
            <person name="Oksanen H.M."/>
            <person name="Bamford D.H."/>
        </authorList>
    </citation>
    <scope>NUCLEOTIDE SEQUENCE</scope>
    <source>
        <strain evidence="3">JI20-1</strain>
        <plasmid evidence="3">Plasmid pSTJ001</plasmid>
    </source>
</reference>
<dbReference type="EMBL" id="LN831303">
    <property type="protein sequence ID" value="CQH63336.1"/>
    <property type="molecule type" value="Genomic_DNA"/>
</dbReference>
<dbReference type="RefSeq" id="WP_059058402.1">
    <property type="nucleotide sequence ID" value="NZ_CEML01000003.1"/>
</dbReference>
<dbReference type="OrthoDB" id="253186at2157"/>
<name>A0A0U5H4D6_9EURY</name>
<gene>
    <name evidence="2" type="ORF">HHUB_4048</name>
</gene>